<protein>
    <recommendedName>
        <fullName evidence="3">F-box domain-containing protein</fullName>
    </recommendedName>
</protein>
<proteinExistence type="predicted"/>
<dbReference type="AlphaFoldDB" id="A0A9P6BC95"/>
<dbReference type="EMBL" id="MU158058">
    <property type="protein sequence ID" value="KAF9521459.1"/>
    <property type="molecule type" value="Genomic_DNA"/>
</dbReference>
<reference evidence="1" key="1">
    <citation type="submission" date="2020-11" db="EMBL/GenBank/DDBJ databases">
        <authorList>
            <consortium name="DOE Joint Genome Institute"/>
            <person name="Ahrendt S."/>
            <person name="Riley R."/>
            <person name="Andreopoulos W."/>
            <person name="Labutti K."/>
            <person name="Pangilinan J."/>
            <person name="Ruiz-Duenas F.J."/>
            <person name="Barrasa J.M."/>
            <person name="Sanchez-Garcia M."/>
            <person name="Camarero S."/>
            <person name="Miyauchi S."/>
            <person name="Serrano A."/>
            <person name="Linde D."/>
            <person name="Babiker R."/>
            <person name="Drula E."/>
            <person name="Ayuso-Fernandez I."/>
            <person name="Pacheco R."/>
            <person name="Padilla G."/>
            <person name="Ferreira P."/>
            <person name="Barriuso J."/>
            <person name="Kellner H."/>
            <person name="Castanera R."/>
            <person name="Alfaro M."/>
            <person name="Ramirez L."/>
            <person name="Pisabarro A.G."/>
            <person name="Kuo A."/>
            <person name="Tritt A."/>
            <person name="Lipzen A."/>
            <person name="He G."/>
            <person name="Yan M."/>
            <person name="Ng V."/>
            <person name="Cullen D."/>
            <person name="Martin F."/>
            <person name="Rosso M.-N."/>
            <person name="Henrissat B."/>
            <person name="Hibbett D."/>
            <person name="Martinez A.T."/>
            <person name="Grigoriev I.V."/>
        </authorList>
    </citation>
    <scope>NUCLEOTIDE SEQUENCE</scope>
    <source>
        <strain evidence="1">CBS 506.95</strain>
    </source>
</reference>
<name>A0A9P6BC95_9AGAR</name>
<keyword evidence="2" id="KW-1185">Reference proteome</keyword>
<organism evidence="1 2">
    <name type="scientific">Crepidotus variabilis</name>
    <dbReference type="NCBI Taxonomy" id="179855"/>
    <lineage>
        <taxon>Eukaryota</taxon>
        <taxon>Fungi</taxon>
        <taxon>Dikarya</taxon>
        <taxon>Basidiomycota</taxon>
        <taxon>Agaricomycotina</taxon>
        <taxon>Agaricomycetes</taxon>
        <taxon>Agaricomycetidae</taxon>
        <taxon>Agaricales</taxon>
        <taxon>Agaricineae</taxon>
        <taxon>Crepidotaceae</taxon>
        <taxon>Crepidotus</taxon>
    </lineage>
</organism>
<sequence>MQALLPALPLELIEFIVEHLANEENLDAVRQCCVANKQLVHACRKHLFGTIKVLQDSNWRKQLELSPDPTSHPIARFQQLLEENPSISSYVRELEILSTEAHDFPDNLAVLQYLTTVQVFTFRFSDGHRITAEWTWSTLPEKAEDSLVEFVRRNPLLSVSLSGIQGLPIKILRAFPPLESLAFLNLYLQENTFALAVQLNLQPGAFDLKELTDLSLNVGFRDNPQVTVRIVYALSLSATSLLIDCVADFRDFTCRRNLLTRLQPTCLATLKKIKLDFEVNYTPIFPPYGGLVDELLAISGVNVLEEIYISTQINIDSGLGMDSELWDQLDTVLSSGFPYFRTLRIDVLVGIFAPPEVAQGTQDDLETLFAGIFQWSKKNLSFTASLEAVSI</sequence>
<comment type="caution">
    <text evidence="1">The sequence shown here is derived from an EMBL/GenBank/DDBJ whole genome shotgun (WGS) entry which is preliminary data.</text>
</comment>
<accession>A0A9P6BC95</accession>
<dbReference type="OrthoDB" id="2745898at2759"/>
<evidence type="ECO:0000313" key="2">
    <source>
        <dbReference type="Proteomes" id="UP000807306"/>
    </source>
</evidence>
<gene>
    <name evidence="1" type="ORF">CPB83DRAFT_778698</name>
</gene>
<dbReference type="Proteomes" id="UP000807306">
    <property type="component" value="Unassembled WGS sequence"/>
</dbReference>
<evidence type="ECO:0000313" key="1">
    <source>
        <dbReference type="EMBL" id="KAF9521459.1"/>
    </source>
</evidence>
<evidence type="ECO:0008006" key="3">
    <source>
        <dbReference type="Google" id="ProtNLM"/>
    </source>
</evidence>